<evidence type="ECO:0000313" key="4">
    <source>
        <dbReference type="EMBL" id="BAX79337.1"/>
    </source>
</evidence>
<dbReference type="Gene3D" id="2.60.40.790">
    <property type="match status" value="1"/>
</dbReference>
<evidence type="ECO:0000313" key="5">
    <source>
        <dbReference type="Proteomes" id="UP000218267"/>
    </source>
</evidence>
<dbReference type="SUPFAM" id="SSF49764">
    <property type="entry name" value="HSP20-like chaperones"/>
    <property type="match status" value="1"/>
</dbReference>
<keyword evidence="5" id="KW-1185">Reference proteome</keyword>
<comment type="similarity">
    <text evidence="1 2">Belongs to the small heat shock protein (HSP20) family.</text>
</comment>
<feature type="domain" description="SHSP" evidence="3">
    <location>
        <begin position="36"/>
        <end position="150"/>
    </location>
</feature>
<dbReference type="InterPro" id="IPR008978">
    <property type="entry name" value="HSP20-like_chaperone"/>
</dbReference>
<evidence type="ECO:0000259" key="3">
    <source>
        <dbReference type="PROSITE" id="PS01031"/>
    </source>
</evidence>
<dbReference type="PROSITE" id="PS01031">
    <property type="entry name" value="SHSP"/>
    <property type="match status" value="1"/>
</dbReference>
<dbReference type="InterPro" id="IPR031107">
    <property type="entry name" value="Small_HSP"/>
</dbReference>
<evidence type="ECO:0000256" key="2">
    <source>
        <dbReference type="RuleBase" id="RU003616"/>
    </source>
</evidence>
<name>A0A1Y1CG39_9BACT</name>
<dbReference type="Proteomes" id="UP000218267">
    <property type="component" value="Chromosome"/>
</dbReference>
<reference evidence="4 5" key="1">
    <citation type="journal article" date="2018" name="Mar. Genomics">
        <title>Complete genome sequence of Marinifilaceae bacterium strain SPP2, isolated from the Antarctic marine sediment.</title>
        <authorList>
            <person name="Watanabe M."/>
            <person name="Kojima H."/>
            <person name="Fukui M."/>
        </authorList>
    </citation>
    <scope>NUCLEOTIDE SEQUENCE [LARGE SCALE GENOMIC DNA]</scope>
    <source>
        <strain evidence="4 5">SPP2</strain>
    </source>
</reference>
<dbReference type="InterPro" id="IPR002068">
    <property type="entry name" value="A-crystallin/Hsp20_dom"/>
</dbReference>
<dbReference type="AlphaFoldDB" id="A0A1Y1CG39"/>
<accession>A0A1Y1CG39</accession>
<protein>
    <submittedName>
        <fullName evidence="4">Heat-shock protein</fullName>
    </submittedName>
</protein>
<proteinExistence type="inferred from homology"/>
<dbReference type="EMBL" id="AP018042">
    <property type="protein sequence ID" value="BAX79337.1"/>
    <property type="molecule type" value="Genomic_DNA"/>
</dbReference>
<sequence>MEDKIMSLVRFSNQMPGLFDRFLENDLFDWSNRNYSNTNTTLPAVNIKEDENGFEVEMSAPGLDKKDFKIELNNSVLTISSAKKAENETKEGEKFSRREFSYQSFSRSFTLPETAEGDKVGAKYENGILRVSIPKKEEAKPKPVKQIEIK</sequence>
<evidence type="ECO:0000256" key="1">
    <source>
        <dbReference type="PROSITE-ProRule" id="PRU00285"/>
    </source>
</evidence>
<gene>
    <name evidence="4" type="ORF">ALGA_0950</name>
</gene>
<reference evidence="5" key="2">
    <citation type="journal article" date="2020" name="Antonie Van Leeuwenhoek">
        <title>Labilibaculum antarcticum sp. nov., a novel facultative anaerobic, psychrotorelant bacterium isolated from marine sediment of Antarctica.</title>
        <authorList>
            <person name="Watanabe M."/>
            <person name="Kojima H."/>
            <person name="Fukui M."/>
        </authorList>
    </citation>
    <scope>NUCLEOTIDE SEQUENCE [LARGE SCALE GENOMIC DNA]</scope>
    <source>
        <strain evidence="5">SPP2</strain>
    </source>
</reference>
<dbReference type="PANTHER" id="PTHR11527">
    <property type="entry name" value="HEAT-SHOCK PROTEIN 20 FAMILY MEMBER"/>
    <property type="match status" value="1"/>
</dbReference>
<dbReference type="KEGG" id="mbas:ALGA_0950"/>
<organism evidence="4 5">
    <name type="scientific">Labilibaculum antarcticum</name>
    <dbReference type="NCBI Taxonomy" id="1717717"/>
    <lineage>
        <taxon>Bacteria</taxon>
        <taxon>Pseudomonadati</taxon>
        <taxon>Bacteroidota</taxon>
        <taxon>Bacteroidia</taxon>
        <taxon>Marinilabiliales</taxon>
        <taxon>Marinifilaceae</taxon>
        <taxon>Labilibaculum</taxon>
    </lineage>
</organism>
<dbReference type="Pfam" id="PF00011">
    <property type="entry name" value="HSP20"/>
    <property type="match status" value="1"/>
</dbReference>
<dbReference type="CDD" id="cd06464">
    <property type="entry name" value="ACD_sHsps-like"/>
    <property type="match status" value="1"/>
</dbReference>